<keyword evidence="2" id="KW-1185">Reference proteome</keyword>
<gene>
    <name evidence="1" type="ORF">PSON_ATCC_30995.1.T1260064</name>
</gene>
<dbReference type="AlphaFoldDB" id="A0A8S1QZM2"/>
<reference evidence="1" key="1">
    <citation type="submission" date="2021-01" db="EMBL/GenBank/DDBJ databases">
        <authorList>
            <consortium name="Genoscope - CEA"/>
            <person name="William W."/>
        </authorList>
    </citation>
    <scope>NUCLEOTIDE SEQUENCE</scope>
</reference>
<protein>
    <submittedName>
        <fullName evidence="1">Uncharacterized protein</fullName>
    </submittedName>
</protein>
<organism evidence="1 2">
    <name type="scientific">Paramecium sonneborni</name>
    <dbReference type="NCBI Taxonomy" id="65129"/>
    <lineage>
        <taxon>Eukaryota</taxon>
        <taxon>Sar</taxon>
        <taxon>Alveolata</taxon>
        <taxon>Ciliophora</taxon>
        <taxon>Intramacronucleata</taxon>
        <taxon>Oligohymenophorea</taxon>
        <taxon>Peniculida</taxon>
        <taxon>Parameciidae</taxon>
        <taxon>Paramecium</taxon>
    </lineage>
</organism>
<evidence type="ECO:0000313" key="1">
    <source>
        <dbReference type="EMBL" id="CAD8120427.1"/>
    </source>
</evidence>
<dbReference type="Proteomes" id="UP000692954">
    <property type="component" value="Unassembled WGS sequence"/>
</dbReference>
<sequence>MELKMKQKPELSQFEANQKYVYLIKAFDNFVFIICKYLK</sequence>
<dbReference type="EMBL" id="CAJJDN010000126">
    <property type="protein sequence ID" value="CAD8120427.1"/>
    <property type="molecule type" value="Genomic_DNA"/>
</dbReference>
<name>A0A8S1QZM2_9CILI</name>
<evidence type="ECO:0000313" key="2">
    <source>
        <dbReference type="Proteomes" id="UP000692954"/>
    </source>
</evidence>
<comment type="caution">
    <text evidence="1">The sequence shown here is derived from an EMBL/GenBank/DDBJ whole genome shotgun (WGS) entry which is preliminary data.</text>
</comment>
<proteinExistence type="predicted"/>
<accession>A0A8S1QZM2</accession>